<dbReference type="InterPro" id="IPR050153">
    <property type="entry name" value="Metal_Ion_Import_ABC"/>
</dbReference>
<dbReference type="RefSeq" id="WP_091236933.1">
    <property type="nucleotide sequence ID" value="NZ_FMKA01000050.1"/>
</dbReference>
<keyword evidence="1" id="KW-0813">Transport</keyword>
<dbReference type="OrthoDB" id="9799337at2"/>
<evidence type="ECO:0000256" key="2">
    <source>
        <dbReference type="ARBA" id="ARBA00022741"/>
    </source>
</evidence>
<organism evidence="5 6">
    <name type="scientific">Anaerobium acetethylicum</name>
    <dbReference type="NCBI Taxonomy" id="1619234"/>
    <lineage>
        <taxon>Bacteria</taxon>
        <taxon>Bacillati</taxon>
        <taxon>Bacillota</taxon>
        <taxon>Clostridia</taxon>
        <taxon>Lachnospirales</taxon>
        <taxon>Lachnospiraceae</taxon>
        <taxon>Anaerobium</taxon>
    </lineage>
</organism>
<dbReference type="Gene3D" id="3.40.50.300">
    <property type="entry name" value="P-loop containing nucleotide triphosphate hydrolases"/>
    <property type="match status" value="1"/>
</dbReference>
<dbReference type="InterPro" id="IPR003593">
    <property type="entry name" value="AAA+_ATPase"/>
</dbReference>
<gene>
    <name evidence="5" type="ORF">SAMN05421730_105013</name>
</gene>
<dbReference type="GO" id="GO:0016887">
    <property type="term" value="F:ATP hydrolysis activity"/>
    <property type="evidence" value="ECO:0007669"/>
    <property type="project" value="InterPro"/>
</dbReference>
<feature type="domain" description="ABC transporter" evidence="4">
    <location>
        <begin position="1"/>
        <end position="237"/>
    </location>
</feature>
<keyword evidence="2" id="KW-0547">Nucleotide-binding</keyword>
<accession>A0A1D3TYT2</accession>
<dbReference type="SMART" id="SM00382">
    <property type="entry name" value="AAA"/>
    <property type="match status" value="1"/>
</dbReference>
<dbReference type="Pfam" id="PF00005">
    <property type="entry name" value="ABC_tran"/>
    <property type="match status" value="1"/>
</dbReference>
<evidence type="ECO:0000313" key="5">
    <source>
        <dbReference type="EMBL" id="SCP99637.1"/>
    </source>
</evidence>
<dbReference type="PROSITE" id="PS50893">
    <property type="entry name" value="ABC_TRANSPORTER_2"/>
    <property type="match status" value="1"/>
</dbReference>
<proteinExistence type="predicted"/>
<dbReference type="InterPro" id="IPR003439">
    <property type="entry name" value="ABC_transporter-like_ATP-bd"/>
</dbReference>
<keyword evidence="3 5" id="KW-0067">ATP-binding</keyword>
<dbReference type="PANTHER" id="PTHR42734:SF19">
    <property type="entry name" value="IRON COMPOUNDS ABC TRANSPORTER, ATP-BINDING PROTEIN"/>
    <property type="match status" value="1"/>
</dbReference>
<protein>
    <submittedName>
        <fullName evidence="5">Iron complex transport system ATP-binding protein</fullName>
    </submittedName>
</protein>
<dbReference type="PANTHER" id="PTHR42734">
    <property type="entry name" value="METAL TRANSPORT SYSTEM ATP-BINDING PROTEIN TM_0124-RELATED"/>
    <property type="match status" value="1"/>
</dbReference>
<dbReference type="Proteomes" id="UP000199315">
    <property type="component" value="Unassembled WGS sequence"/>
</dbReference>
<dbReference type="AlphaFoldDB" id="A0A1D3TYT2"/>
<evidence type="ECO:0000256" key="3">
    <source>
        <dbReference type="ARBA" id="ARBA00022840"/>
    </source>
</evidence>
<evidence type="ECO:0000256" key="1">
    <source>
        <dbReference type="ARBA" id="ARBA00022448"/>
    </source>
</evidence>
<evidence type="ECO:0000259" key="4">
    <source>
        <dbReference type="PROSITE" id="PS50893"/>
    </source>
</evidence>
<dbReference type="STRING" id="1619234.SAMN05421730_105013"/>
<dbReference type="InterPro" id="IPR027417">
    <property type="entry name" value="P-loop_NTPase"/>
</dbReference>
<keyword evidence="6" id="KW-1185">Reference proteome</keyword>
<name>A0A1D3TYT2_9FIRM</name>
<dbReference type="CDD" id="cd03214">
    <property type="entry name" value="ABC_Iron-Siderophores_B12_Hemin"/>
    <property type="match status" value="1"/>
</dbReference>
<dbReference type="EMBL" id="FMKA01000050">
    <property type="protein sequence ID" value="SCP99637.1"/>
    <property type="molecule type" value="Genomic_DNA"/>
</dbReference>
<dbReference type="SUPFAM" id="SSF52540">
    <property type="entry name" value="P-loop containing nucleoside triphosphate hydrolases"/>
    <property type="match status" value="1"/>
</dbReference>
<evidence type="ECO:0000313" key="6">
    <source>
        <dbReference type="Proteomes" id="UP000199315"/>
    </source>
</evidence>
<dbReference type="GO" id="GO:0005524">
    <property type="term" value="F:ATP binding"/>
    <property type="evidence" value="ECO:0007669"/>
    <property type="project" value="UniProtKB-KW"/>
</dbReference>
<reference evidence="5 6" key="1">
    <citation type="submission" date="2016-09" db="EMBL/GenBank/DDBJ databases">
        <authorList>
            <person name="Capua I."/>
            <person name="De Benedictis P."/>
            <person name="Joannis T."/>
            <person name="Lombin L.H."/>
            <person name="Cattoli G."/>
        </authorList>
    </citation>
    <scope>NUCLEOTIDE SEQUENCE [LARGE SCALE GENOMIC DNA]</scope>
    <source>
        <strain evidence="5 6">GluBS11</strain>
    </source>
</reference>
<sequence>MRINGISGGYSDGFFISDISFNIEEGKIYALLGLNGSGKTTIIKMICGLIKLKSGNITIGEKDLFTLKEKERAKLISYVPQSGTIVYYTTVVDVVLMGATPYLNMFQTPAQEHREQALECLEILGISELADRNYLDLSEGQKQIVVIARALMQKGTYMLMDEPESSLDLINKNKLMKKIREIIINMNKSCVISMHNPEYALNYCDRILLLKDKKITEIDLKTEDINMVEKKLSEIYGQVKILEYNQKYMLYYSD</sequence>